<protein>
    <submittedName>
        <fullName evidence="2">TLP18.3, Psb32 and MOLO-1 founding protein of phosphatase</fullName>
    </submittedName>
</protein>
<dbReference type="PANTHER" id="PTHR30373">
    <property type="entry name" value="UPF0603 PROTEIN YGCG"/>
    <property type="match status" value="1"/>
</dbReference>
<name>A0A1W2CBM1_9SPHI</name>
<evidence type="ECO:0000313" key="3">
    <source>
        <dbReference type="Proteomes" id="UP000192678"/>
    </source>
</evidence>
<dbReference type="Gene3D" id="3.10.310.50">
    <property type="match status" value="1"/>
</dbReference>
<evidence type="ECO:0000313" key="2">
    <source>
        <dbReference type="EMBL" id="SMC82559.1"/>
    </source>
</evidence>
<accession>A0A1W2CBM1</accession>
<feature type="domain" description="TPM" evidence="1">
    <location>
        <begin position="20"/>
        <end position="134"/>
    </location>
</feature>
<organism evidence="2 3">
    <name type="scientific">Pedobacter nyackensis</name>
    <dbReference type="NCBI Taxonomy" id="475255"/>
    <lineage>
        <taxon>Bacteria</taxon>
        <taxon>Pseudomonadati</taxon>
        <taxon>Bacteroidota</taxon>
        <taxon>Sphingobacteriia</taxon>
        <taxon>Sphingobacteriales</taxon>
        <taxon>Sphingobacteriaceae</taxon>
        <taxon>Pedobacter</taxon>
    </lineage>
</organism>
<reference evidence="2 3" key="1">
    <citation type="submission" date="2017-04" db="EMBL/GenBank/DDBJ databases">
        <authorList>
            <person name="Afonso C.L."/>
            <person name="Miller P.J."/>
            <person name="Scott M.A."/>
            <person name="Spackman E."/>
            <person name="Goraichik I."/>
            <person name="Dimitrov K.M."/>
            <person name="Suarez D.L."/>
            <person name="Swayne D.E."/>
        </authorList>
    </citation>
    <scope>NUCLEOTIDE SEQUENCE [LARGE SCALE GENOMIC DNA]</scope>
    <source>
        <strain evidence="2 3">DSM 19625</strain>
    </source>
</reference>
<dbReference type="Proteomes" id="UP000192678">
    <property type="component" value="Unassembled WGS sequence"/>
</dbReference>
<dbReference type="Pfam" id="PF04536">
    <property type="entry name" value="TPM_phosphatase"/>
    <property type="match status" value="1"/>
</dbReference>
<dbReference type="InterPro" id="IPR007621">
    <property type="entry name" value="TPM_dom"/>
</dbReference>
<sequence>MFNNQNTRYPYSYKAILIMGIFTEQDQELIASAISEAEKATSGEIRVAVEKHCSGDAFARATEYFSNLGMDKTTKHNGVLIYLAYADHKFAIIGDSGINKVVPSDFWETTKIAMKAHFMGGNIAQGIIAGITLAGEKLATFFPFEGDDINELPNHVIFMDQHKTS</sequence>
<proteinExistence type="predicted"/>
<evidence type="ECO:0000259" key="1">
    <source>
        <dbReference type="Pfam" id="PF04536"/>
    </source>
</evidence>
<dbReference type="STRING" id="475255.SAMN04488101_103328"/>
<dbReference type="PANTHER" id="PTHR30373:SF8">
    <property type="entry name" value="BLL7265 PROTEIN"/>
    <property type="match status" value="1"/>
</dbReference>
<dbReference type="EMBL" id="FWYB01000003">
    <property type="protein sequence ID" value="SMC82559.1"/>
    <property type="molecule type" value="Genomic_DNA"/>
</dbReference>
<gene>
    <name evidence="2" type="ORF">SAMN04488101_103328</name>
</gene>
<keyword evidence="3" id="KW-1185">Reference proteome</keyword>
<dbReference type="AlphaFoldDB" id="A0A1W2CBM1"/>